<dbReference type="AlphaFoldDB" id="A0A1M2V9R8"/>
<evidence type="ECO:0000313" key="3">
    <source>
        <dbReference type="EMBL" id="OJT04400.1"/>
    </source>
</evidence>
<dbReference type="InterPro" id="IPR046520">
    <property type="entry name" value="DUF6697"/>
</dbReference>
<feature type="region of interest" description="Disordered" evidence="1">
    <location>
        <begin position="127"/>
        <end position="164"/>
    </location>
</feature>
<feature type="domain" description="DUF6697" evidence="2">
    <location>
        <begin position="306"/>
        <end position="500"/>
    </location>
</feature>
<dbReference type="Proteomes" id="UP000184267">
    <property type="component" value="Unassembled WGS sequence"/>
</dbReference>
<reference evidence="3 4" key="1">
    <citation type="submission" date="2016-10" db="EMBL/GenBank/DDBJ databases">
        <title>Genome sequence of the basidiomycete white-rot fungus Trametes pubescens.</title>
        <authorList>
            <person name="Makela M.R."/>
            <person name="Granchi Z."/>
            <person name="Peng M."/>
            <person name="De Vries R.P."/>
            <person name="Grigoriev I."/>
            <person name="Riley R."/>
            <person name="Hilden K."/>
        </authorList>
    </citation>
    <scope>NUCLEOTIDE SEQUENCE [LARGE SCALE GENOMIC DNA]</scope>
    <source>
        <strain evidence="3 4">FBCC735</strain>
    </source>
</reference>
<dbReference type="OMA" id="GHECIRT"/>
<feature type="compositionally biased region" description="Polar residues" evidence="1">
    <location>
        <begin position="144"/>
        <end position="155"/>
    </location>
</feature>
<accession>A0A1M2V9R8</accession>
<dbReference type="EMBL" id="MNAD01001540">
    <property type="protein sequence ID" value="OJT04400.1"/>
    <property type="molecule type" value="Genomic_DNA"/>
</dbReference>
<proteinExistence type="predicted"/>
<name>A0A1M2V9R8_TRAPU</name>
<evidence type="ECO:0000313" key="4">
    <source>
        <dbReference type="Proteomes" id="UP000184267"/>
    </source>
</evidence>
<gene>
    <name evidence="3" type="ORF">TRAPUB_4856</name>
</gene>
<feature type="region of interest" description="Disordered" evidence="1">
    <location>
        <begin position="68"/>
        <end position="96"/>
    </location>
</feature>
<dbReference type="Pfam" id="PF20411">
    <property type="entry name" value="DUF6697"/>
    <property type="match status" value="1"/>
</dbReference>
<comment type="caution">
    <text evidence="3">The sequence shown here is derived from an EMBL/GenBank/DDBJ whole genome shotgun (WGS) entry which is preliminary data.</text>
</comment>
<evidence type="ECO:0000259" key="2">
    <source>
        <dbReference type="Pfam" id="PF20411"/>
    </source>
</evidence>
<dbReference type="OrthoDB" id="3176940at2759"/>
<sequence>MHTASSLRPNSSWASDVDGLWRKRRRAPNLMSNGKDKLVERLRAKDEEIAEWRKKLELTLFGELSAAPAISERPSKQEIRDDSPQAETTRSSDEVVSHIPTALPAARKTICFGLSAATGTAEDPLEILDSDDEGANTLPKARGSSPTRRTSNGTHHNSKPASMHELDAIEPCDSESDHKDAVLEETRKRRREALQTRPTSGSSLKGEEELESQEGYKEEEKVAKLDTPQVSGQPASPEPVKNEDLPIADEALEGKRRAITRLRNPEAQVKKEYLLKDEDVLQLHLSNSDALQPYPISLPDDLRSVTVRRELLAKRYGGSSMDTFPGPSAEKLAQHGRGNLMCINLLWNPHAPQVPGHAGLYFDTILPGDPWTARKSHSERQTLFVKIKAGKWLYLGEYEAHPAPSLTVAQWHGLADAVRAVWTKNISEKDWGKTLRARIHLRCTLGREPTRAEVDGADGLFKHVTREQVNDALGAGHECIRTWSMKCIGYDEDFAREVIQLSRGEI</sequence>
<dbReference type="STRING" id="154538.A0A1M2V9R8"/>
<feature type="compositionally biased region" description="Basic and acidic residues" evidence="1">
    <location>
        <begin position="73"/>
        <end position="83"/>
    </location>
</feature>
<organism evidence="3 4">
    <name type="scientific">Trametes pubescens</name>
    <name type="common">White-rot fungus</name>
    <dbReference type="NCBI Taxonomy" id="154538"/>
    <lineage>
        <taxon>Eukaryota</taxon>
        <taxon>Fungi</taxon>
        <taxon>Dikarya</taxon>
        <taxon>Basidiomycota</taxon>
        <taxon>Agaricomycotina</taxon>
        <taxon>Agaricomycetes</taxon>
        <taxon>Polyporales</taxon>
        <taxon>Polyporaceae</taxon>
        <taxon>Trametes</taxon>
    </lineage>
</organism>
<feature type="compositionally biased region" description="Basic and acidic residues" evidence="1">
    <location>
        <begin position="214"/>
        <end position="224"/>
    </location>
</feature>
<protein>
    <recommendedName>
        <fullName evidence="2">DUF6697 domain-containing protein</fullName>
    </recommendedName>
</protein>
<evidence type="ECO:0000256" key="1">
    <source>
        <dbReference type="SAM" id="MobiDB-lite"/>
    </source>
</evidence>
<feature type="region of interest" description="Disordered" evidence="1">
    <location>
        <begin position="190"/>
        <end position="247"/>
    </location>
</feature>
<keyword evidence="4" id="KW-1185">Reference proteome</keyword>